<evidence type="ECO:0000256" key="1">
    <source>
        <dbReference type="ARBA" id="ARBA00022516"/>
    </source>
</evidence>
<keyword evidence="5 8" id="KW-0460">Magnesium</keyword>
<dbReference type="NCBIfam" id="TIGR00516">
    <property type="entry name" value="acpS"/>
    <property type="match status" value="1"/>
</dbReference>
<dbReference type="Proteomes" id="UP000591071">
    <property type="component" value="Unassembled WGS sequence"/>
</dbReference>
<gene>
    <name evidence="8 10" type="primary">acpS</name>
    <name evidence="10" type="ORF">HF872_10135</name>
</gene>
<comment type="caution">
    <text evidence="10">The sequence shown here is derived from an EMBL/GenBank/DDBJ whole genome shotgun (WGS) entry which is preliminary data.</text>
</comment>
<keyword evidence="3 8" id="KW-0479">Metal-binding</keyword>
<evidence type="ECO:0000256" key="2">
    <source>
        <dbReference type="ARBA" id="ARBA00022679"/>
    </source>
</evidence>
<dbReference type="InterPro" id="IPR004568">
    <property type="entry name" value="Ppantetheine-prot_Trfase_dom"/>
</dbReference>
<evidence type="ECO:0000256" key="7">
    <source>
        <dbReference type="ARBA" id="ARBA00023160"/>
    </source>
</evidence>
<dbReference type="RefSeq" id="WP_170087883.1">
    <property type="nucleotide sequence ID" value="NZ_JABAFG010000017.1"/>
</dbReference>
<dbReference type="HAMAP" id="MF_00101">
    <property type="entry name" value="AcpS"/>
    <property type="match status" value="1"/>
</dbReference>
<evidence type="ECO:0000256" key="6">
    <source>
        <dbReference type="ARBA" id="ARBA00023098"/>
    </source>
</evidence>
<sequence>MTCGVDIVEIGRMEKLVCTRGQSLQRLFTEQEIAYCRSRGKGQYASFAAMFAAKEAFWKACRTGFRKGAWTDVEVRHDELGAPSFVLHGACAVLLDKRGELSLSLAHDGQYAIAQVVWL</sequence>
<reference evidence="10 11" key="1">
    <citation type="submission" date="2020-04" db="EMBL/GenBank/DDBJ databases">
        <authorList>
            <person name="Hitch T.C.A."/>
            <person name="Wylensek D."/>
            <person name="Clavel T."/>
        </authorList>
    </citation>
    <scope>NUCLEOTIDE SEQUENCE [LARGE SCALE GENOMIC DNA]</scope>
    <source>
        <strain evidence="10 11">Oil-RF-744-FAT-WT-6-1</strain>
    </source>
</reference>
<comment type="cofactor">
    <cofactor evidence="8">
        <name>Mg(2+)</name>
        <dbReference type="ChEBI" id="CHEBI:18420"/>
    </cofactor>
</comment>
<evidence type="ECO:0000259" key="9">
    <source>
        <dbReference type="Pfam" id="PF01648"/>
    </source>
</evidence>
<dbReference type="EC" id="2.7.8.7" evidence="8"/>
<keyword evidence="4 8" id="KW-0276">Fatty acid metabolism</keyword>
<dbReference type="InterPro" id="IPR002582">
    <property type="entry name" value="ACPS"/>
</dbReference>
<evidence type="ECO:0000256" key="3">
    <source>
        <dbReference type="ARBA" id="ARBA00022723"/>
    </source>
</evidence>
<dbReference type="InterPro" id="IPR008278">
    <property type="entry name" value="4-PPantetheinyl_Trfase_dom"/>
</dbReference>
<comment type="catalytic activity">
    <reaction evidence="8">
        <text>apo-[ACP] + CoA = holo-[ACP] + adenosine 3',5'-bisphosphate + H(+)</text>
        <dbReference type="Rhea" id="RHEA:12068"/>
        <dbReference type="Rhea" id="RHEA-COMP:9685"/>
        <dbReference type="Rhea" id="RHEA-COMP:9690"/>
        <dbReference type="ChEBI" id="CHEBI:15378"/>
        <dbReference type="ChEBI" id="CHEBI:29999"/>
        <dbReference type="ChEBI" id="CHEBI:57287"/>
        <dbReference type="ChEBI" id="CHEBI:58343"/>
        <dbReference type="ChEBI" id="CHEBI:64479"/>
        <dbReference type="EC" id="2.7.8.7"/>
    </reaction>
</comment>
<feature type="binding site" evidence="8">
    <location>
        <position position="6"/>
    </location>
    <ligand>
        <name>Mg(2+)</name>
        <dbReference type="ChEBI" id="CHEBI:18420"/>
    </ligand>
</feature>
<evidence type="ECO:0000256" key="8">
    <source>
        <dbReference type="HAMAP-Rule" id="MF_00101"/>
    </source>
</evidence>
<dbReference type="EMBL" id="JABAFG010000017">
    <property type="protein sequence ID" value="NME28973.1"/>
    <property type="molecule type" value="Genomic_DNA"/>
</dbReference>
<dbReference type="InterPro" id="IPR037143">
    <property type="entry name" value="4-PPantetheinyl_Trfase_dom_sf"/>
</dbReference>
<organism evidence="10 11">
    <name type="scientific">Megasphaera hexanoica</name>
    <dbReference type="NCBI Taxonomy" id="1675036"/>
    <lineage>
        <taxon>Bacteria</taxon>
        <taxon>Bacillati</taxon>
        <taxon>Bacillota</taxon>
        <taxon>Negativicutes</taxon>
        <taxon>Veillonellales</taxon>
        <taxon>Veillonellaceae</taxon>
        <taxon>Megasphaera</taxon>
    </lineage>
</organism>
<keyword evidence="1 8" id="KW-0444">Lipid biosynthesis</keyword>
<keyword evidence="7 8" id="KW-0275">Fatty acid biosynthesis</keyword>
<evidence type="ECO:0000256" key="4">
    <source>
        <dbReference type="ARBA" id="ARBA00022832"/>
    </source>
</evidence>
<dbReference type="GO" id="GO:0005737">
    <property type="term" value="C:cytoplasm"/>
    <property type="evidence" value="ECO:0007669"/>
    <property type="project" value="UniProtKB-SubCell"/>
</dbReference>
<proteinExistence type="inferred from homology"/>
<dbReference type="Gene3D" id="3.90.470.20">
    <property type="entry name" value="4'-phosphopantetheinyl transferase domain"/>
    <property type="match status" value="1"/>
</dbReference>
<evidence type="ECO:0000313" key="11">
    <source>
        <dbReference type="Proteomes" id="UP000591071"/>
    </source>
</evidence>
<dbReference type="GO" id="GO:0006633">
    <property type="term" value="P:fatty acid biosynthetic process"/>
    <property type="evidence" value="ECO:0007669"/>
    <property type="project" value="UniProtKB-UniRule"/>
</dbReference>
<accession>A0A848C356</accession>
<keyword evidence="8" id="KW-0963">Cytoplasm</keyword>
<dbReference type="SUPFAM" id="SSF56214">
    <property type="entry name" value="4'-phosphopantetheinyl transferase"/>
    <property type="match status" value="1"/>
</dbReference>
<keyword evidence="6 8" id="KW-0443">Lipid metabolism</keyword>
<comment type="function">
    <text evidence="8">Transfers the 4'-phosphopantetheine moiety from coenzyme A to a Ser of acyl-carrier-protein.</text>
</comment>
<protein>
    <recommendedName>
        <fullName evidence="8">Holo-[acyl-carrier-protein] synthase</fullName>
        <shortName evidence="8">Holo-ACP synthase</shortName>
        <ecNumber evidence="8">2.7.8.7</ecNumber>
    </recommendedName>
    <alternativeName>
        <fullName evidence="8">4'-phosphopantetheinyl transferase AcpS</fullName>
    </alternativeName>
</protein>
<dbReference type="GO" id="GO:0008897">
    <property type="term" value="F:holo-[acyl-carrier-protein] synthase activity"/>
    <property type="evidence" value="ECO:0007669"/>
    <property type="project" value="UniProtKB-UniRule"/>
</dbReference>
<dbReference type="GO" id="GO:0000287">
    <property type="term" value="F:magnesium ion binding"/>
    <property type="evidence" value="ECO:0007669"/>
    <property type="project" value="UniProtKB-UniRule"/>
</dbReference>
<evidence type="ECO:0000256" key="5">
    <source>
        <dbReference type="ARBA" id="ARBA00022842"/>
    </source>
</evidence>
<evidence type="ECO:0000313" key="10">
    <source>
        <dbReference type="EMBL" id="NME28973.1"/>
    </source>
</evidence>
<dbReference type="Pfam" id="PF01648">
    <property type="entry name" value="ACPS"/>
    <property type="match status" value="1"/>
</dbReference>
<dbReference type="NCBIfam" id="TIGR00556">
    <property type="entry name" value="pantethn_trn"/>
    <property type="match status" value="1"/>
</dbReference>
<comment type="similarity">
    <text evidence="8">Belongs to the P-Pant transferase superfamily. AcpS family.</text>
</comment>
<feature type="domain" description="4'-phosphopantetheinyl transferase" evidence="9">
    <location>
        <begin position="3"/>
        <end position="114"/>
    </location>
</feature>
<comment type="subcellular location">
    <subcellularLocation>
        <location evidence="8">Cytoplasm</location>
    </subcellularLocation>
</comment>
<name>A0A848C356_9FIRM</name>
<keyword evidence="2 8" id="KW-0808">Transferase</keyword>
<dbReference type="AlphaFoldDB" id="A0A848C356"/>
<feature type="binding site" evidence="8">
    <location>
        <position position="55"/>
    </location>
    <ligand>
        <name>Mg(2+)</name>
        <dbReference type="ChEBI" id="CHEBI:18420"/>
    </ligand>
</feature>